<dbReference type="EMBL" id="JAWZYT010002640">
    <property type="protein sequence ID" value="KAK4302940.1"/>
    <property type="molecule type" value="Genomic_DNA"/>
</dbReference>
<name>A0AAE1P6D6_9EUCA</name>
<dbReference type="Proteomes" id="UP001292094">
    <property type="component" value="Unassembled WGS sequence"/>
</dbReference>
<keyword evidence="2" id="KW-1185">Reference proteome</keyword>
<dbReference type="AlphaFoldDB" id="A0AAE1P6D6"/>
<organism evidence="1 2">
    <name type="scientific">Petrolisthes manimaculis</name>
    <dbReference type="NCBI Taxonomy" id="1843537"/>
    <lineage>
        <taxon>Eukaryota</taxon>
        <taxon>Metazoa</taxon>
        <taxon>Ecdysozoa</taxon>
        <taxon>Arthropoda</taxon>
        <taxon>Crustacea</taxon>
        <taxon>Multicrustacea</taxon>
        <taxon>Malacostraca</taxon>
        <taxon>Eumalacostraca</taxon>
        <taxon>Eucarida</taxon>
        <taxon>Decapoda</taxon>
        <taxon>Pleocyemata</taxon>
        <taxon>Anomura</taxon>
        <taxon>Galatheoidea</taxon>
        <taxon>Porcellanidae</taxon>
        <taxon>Petrolisthes</taxon>
    </lineage>
</organism>
<accession>A0AAE1P6D6</accession>
<reference evidence="1" key="1">
    <citation type="submission" date="2023-11" db="EMBL/GenBank/DDBJ databases">
        <title>Genome assemblies of two species of porcelain crab, Petrolisthes cinctipes and Petrolisthes manimaculis (Anomura: Porcellanidae).</title>
        <authorList>
            <person name="Angst P."/>
        </authorList>
    </citation>
    <scope>NUCLEOTIDE SEQUENCE</scope>
    <source>
        <strain evidence="1">PB745_02</strain>
        <tissue evidence="1">Gill</tissue>
    </source>
</reference>
<protein>
    <submittedName>
        <fullName evidence="1">Uncharacterized protein</fullName>
    </submittedName>
</protein>
<proteinExistence type="predicted"/>
<sequence length="167" mass="18788">MVVVVEVLTSDEAMEVCGVVDKMVVVVVEVLTSDEAMDGDEKFMLKVVVMAISVYQRGQTVHRRDSGRIKIIKVLSTDWRLLTFPRQARKQRQDFRVVVRKRGTTHSFHPPPVHSFTPTIPNLPYLPSLITCPVPISLSCAPHFIFLSSTTTRIPVSYTIDTNFSTS</sequence>
<evidence type="ECO:0000313" key="1">
    <source>
        <dbReference type="EMBL" id="KAK4302940.1"/>
    </source>
</evidence>
<gene>
    <name evidence="1" type="ORF">Pmani_025013</name>
</gene>
<comment type="caution">
    <text evidence="1">The sequence shown here is derived from an EMBL/GenBank/DDBJ whole genome shotgun (WGS) entry which is preliminary data.</text>
</comment>
<evidence type="ECO:0000313" key="2">
    <source>
        <dbReference type="Proteomes" id="UP001292094"/>
    </source>
</evidence>